<keyword evidence="2" id="KW-0812">Transmembrane</keyword>
<feature type="transmembrane region" description="Helical" evidence="2">
    <location>
        <begin position="197"/>
        <end position="216"/>
    </location>
</feature>
<feature type="region of interest" description="Disordered" evidence="1">
    <location>
        <begin position="93"/>
        <end position="113"/>
    </location>
</feature>
<dbReference type="Proteomes" id="UP000240739">
    <property type="component" value="Unassembled WGS sequence"/>
</dbReference>
<keyword evidence="4" id="KW-1185">Reference proteome</keyword>
<feature type="transmembrane region" description="Helical" evidence="2">
    <location>
        <begin position="134"/>
        <end position="153"/>
    </location>
</feature>
<protein>
    <submittedName>
        <fullName evidence="3">Uncharacterized protein</fullName>
    </submittedName>
</protein>
<proteinExistence type="predicted"/>
<reference evidence="3 4" key="1">
    <citation type="submission" date="2018-03" db="EMBL/GenBank/DDBJ databases">
        <title>Aquarubrobacter algicola gen. nov., sp. nov., a novel actinobacterium isolated from shallow eutrophic lake during the end of cyanobacterial harmful algal blooms.</title>
        <authorList>
            <person name="Chun S.J."/>
        </authorList>
    </citation>
    <scope>NUCLEOTIDE SEQUENCE [LARGE SCALE GENOMIC DNA]</scope>
    <source>
        <strain evidence="3 4">Seoho-28</strain>
    </source>
</reference>
<dbReference type="RefSeq" id="WP_107568185.1">
    <property type="nucleotide sequence ID" value="NZ_PYYB01000001.1"/>
</dbReference>
<evidence type="ECO:0000313" key="4">
    <source>
        <dbReference type="Proteomes" id="UP000240739"/>
    </source>
</evidence>
<name>A0A2T4UJX5_9ACTN</name>
<dbReference type="EMBL" id="PYYB01000001">
    <property type="protein sequence ID" value="PTL59540.1"/>
    <property type="molecule type" value="Genomic_DNA"/>
</dbReference>
<evidence type="ECO:0000313" key="3">
    <source>
        <dbReference type="EMBL" id="PTL59540.1"/>
    </source>
</evidence>
<evidence type="ECO:0000256" key="2">
    <source>
        <dbReference type="SAM" id="Phobius"/>
    </source>
</evidence>
<feature type="compositionally biased region" description="Basic and acidic residues" evidence="1">
    <location>
        <begin position="100"/>
        <end position="111"/>
    </location>
</feature>
<feature type="transmembrane region" description="Helical" evidence="2">
    <location>
        <begin position="168"/>
        <end position="190"/>
    </location>
</feature>
<gene>
    <name evidence="3" type="ORF">C7Y72_07710</name>
</gene>
<keyword evidence="2" id="KW-0472">Membrane</keyword>
<keyword evidence="2" id="KW-1133">Transmembrane helix</keyword>
<evidence type="ECO:0000256" key="1">
    <source>
        <dbReference type="SAM" id="MobiDB-lite"/>
    </source>
</evidence>
<comment type="caution">
    <text evidence="3">The sequence shown here is derived from an EMBL/GenBank/DDBJ whole genome shotgun (WGS) entry which is preliminary data.</text>
</comment>
<sequence length="278" mass="29421">MTTAPEQRIREHLERRGGATEVEVLRLLRTWGHDDPTAADRRDVLRALEGAGIVVHPDLLHAEPGTTMRLTLPEGEPVEDEARGARGGFLAGARARARPRAREEDHRRRDAPAPAAARIEELEPVEIPPELPRVLTTVGATLLMASLFLPWFGADRAGIEVADLSSGWQWLSVLDVLLAVVAVTAVAQLATDALGELGARAVAVAAIVAMAATTARLVSPPDDALSGLTIEVSRKLGPFVALLALAVIVVGAAVRTSPSLSREGTVSLRGQDSGDEPN</sequence>
<organism evidence="3 4">
    <name type="scientific">Paraconexibacter algicola</name>
    <dbReference type="NCBI Taxonomy" id="2133960"/>
    <lineage>
        <taxon>Bacteria</taxon>
        <taxon>Bacillati</taxon>
        <taxon>Actinomycetota</taxon>
        <taxon>Thermoleophilia</taxon>
        <taxon>Solirubrobacterales</taxon>
        <taxon>Paraconexibacteraceae</taxon>
        <taxon>Paraconexibacter</taxon>
    </lineage>
</organism>
<accession>A0A2T4UJX5</accession>
<dbReference type="AlphaFoldDB" id="A0A2T4UJX5"/>
<feature type="transmembrane region" description="Helical" evidence="2">
    <location>
        <begin position="236"/>
        <end position="254"/>
    </location>
</feature>